<evidence type="ECO:0000313" key="5">
    <source>
        <dbReference type="EMBL" id="GAA4779904.1"/>
    </source>
</evidence>
<comment type="subcellular location">
    <subcellularLocation>
        <location evidence="1">Cell envelope</location>
    </subcellularLocation>
</comment>
<reference evidence="6" key="1">
    <citation type="journal article" date="2019" name="Int. J. Syst. Evol. Microbiol.">
        <title>The Global Catalogue of Microorganisms (GCM) 10K type strain sequencing project: providing services to taxonomists for standard genome sequencing and annotation.</title>
        <authorList>
            <consortium name="The Broad Institute Genomics Platform"/>
            <consortium name="The Broad Institute Genome Sequencing Center for Infectious Disease"/>
            <person name="Wu L."/>
            <person name="Ma J."/>
        </authorList>
    </citation>
    <scope>NUCLEOTIDE SEQUENCE [LARGE SCALE GENOMIC DNA]</scope>
    <source>
        <strain evidence="6">JCM 18537</strain>
    </source>
</reference>
<organism evidence="5 6">
    <name type="scientific">Microbacterium gilvum</name>
    <dbReference type="NCBI Taxonomy" id="1336204"/>
    <lineage>
        <taxon>Bacteria</taxon>
        <taxon>Bacillati</taxon>
        <taxon>Actinomycetota</taxon>
        <taxon>Actinomycetes</taxon>
        <taxon>Micrococcales</taxon>
        <taxon>Microbacteriaceae</taxon>
        <taxon>Microbacterium</taxon>
    </lineage>
</organism>
<protein>
    <submittedName>
        <fullName evidence="5">Sugar ABC transporter substrate-binding protein</fullName>
    </submittedName>
</protein>
<accession>A0ABP9AEP3</accession>
<dbReference type="CDD" id="cd13585">
    <property type="entry name" value="PBP2_TMBP_like"/>
    <property type="match status" value="1"/>
</dbReference>
<evidence type="ECO:0000313" key="6">
    <source>
        <dbReference type="Proteomes" id="UP001501645"/>
    </source>
</evidence>
<dbReference type="Pfam" id="PF13416">
    <property type="entry name" value="SBP_bac_8"/>
    <property type="match status" value="1"/>
</dbReference>
<evidence type="ECO:0000256" key="3">
    <source>
        <dbReference type="ARBA" id="ARBA00022448"/>
    </source>
</evidence>
<dbReference type="Gene3D" id="3.40.190.10">
    <property type="entry name" value="Periplasmic binding protein-like II"/>
    <property type="match status" value="1"/>
</dbReference>
<gene>
    <name evidence="5" type="ORF">GCM10023351_26120</name>
</gene>
<dbReference type="PANTHER" id="PTHR43649:SF31">
    <property type="entry name" value="SN-GLYCEROL-3-PHOSPHATE-BINDING PERIPLASMIC PROTEIN UGPB"/>
    <property type="match status" value="1"/>
</dbReference>
<evidence type="ECO:0000256" key="1">
    <source>
        <dbReference type="ARBA" id="ARBA00004196"/>
    </source>
</evidence>
<evidence type="ECO:0000256" key="2">
    <source>
        <dbReference type="ARBA" id="ARBA00008520"/>
    </source>
</evidence>
<dbReference type="PROSITE" id="PS51257">
    <property type="entry name" value="PROKAR_LIPOPROTEIN"/>
    <property type="match status" value="1"/>
</dbReference>
<dbReference type="RefSeq" id="WP_345439905.1">
    <property type="nucleotide sequence ID" value="NZ_BAABKO010000005.1"/>
</dbReference>
<dbReference type="InterPro" id="IPR006059">
    <property type="entry name" value="SBP"/>
</dbReference>
<dbReference type="Proteomes" id="UP001501645">
    <property type="component" value="Unassembled WGS sequence"/>
</dbReference>
<keyword evidence="6" id="KW-1185">Reference proteome</keyword>
<comment type="caution">
    <text evidence="5">The sequence shown here is derived from an EMBL/GenBank/DDBJ whole genome shotgun (WGS) entry which is preliminary data.</text>
</comment>
<dbReference type="InterPro" id="IPR050490">
    <property type="entry name" value="Bact_solute-bd_prot1"/>
</dbReference>
<proteinExistence type="inferred from homology"/>
<name>A0ABP9AEP3_9MICO</name>
<sequence length="452" mass="48713">MDRRHRTAAASALVAATTLVVSGCGAPDGVAADGTTIIRYAMWDSNQMPGYQQCADDFERLHPGIEIRIEQNGWDDYWTQLTATMVAESAPDVFVDHTSQFGKFAVLGQILDLSPYLAESDVDLAQYQDGLADLWRGPDGETLYGLPKDWDTEALFYDADLLADAGYTPDDLWSLEWNPDDGGTFEEFVAAMTVDENGVRGDEEGFDPHNVERYGLGYNDAGGGYGQVQWSAFALSNGWSYTDENPWGTSFGYGDDALLETIGWWRSLIEKGYMPPLAQATSGVGTQESLGSGAYATVIEGAWNARAFSELEGADVQAAPTPIGPAGRRASVFNGLSDAIWSGTPNPDEAWLWVEYLASTDCQDVMAGTGRIFPAISTSSDLAVETFADLGIDADAFAVHVADGTTVPTPVTDKWAQAQAIMTPAMDAVIAFDADVDSLVDAGERVNRLFDE</sequence>
<keyword evidence="4" id="KW-0732">Signal</keyword>
<evidence type="ECO:0000256" key="4">
    <source>
        <dbReference type="ARBA" id="ARBA00022729"/>
    </source>
</evidence>
<dbReference type="EMBL" id="BAABKO010000005">
    <property type="protein sequence ID" value="GAA4779904.1"/>
    <property type="molecule type" value="Genomic_DNA"/>
</dbReference>
<dbReference type="SUPFAM" id="SSF53850">
    <property type="entry name" value="Periplasmic binding protein-like II"/>
    <property type="match status" value="1"/>
</dbReference>
<comment type="similarity">
    <text evidence="2">Belongs to the bacterial solute-binding protein 1 family.</text>
</comment>
<keyword evidence="3" id="KW-0813">Transport</keyword>
<dbReference type="PANTHER" id="PTHR43649">
    <property type="entry name" value="ARABINOSE-BINDING PROTEIN-RELATED"/>
    <property type="match status" value="1"/>
</dbReference>